<sequence>MVPHFRPPQRMDMIMCRGTSYELPNKNAAQVWVVQGSWIIAKEFSEHFCKCFLEDNSEK</sequence>
<dbReference type="Proteomes" id="UP001642540">
    <property type="component" value="Unassembled WGS sequence"/>
</dbReference>
<protein>
    <submittedName>
        <fullName evidence="1">Uncharacterized protein</fullName>
    </submittedName>
</protein>
<name>A0ABP1QH22_9HEXA</name>
<organism evidence="1 2">
    <name type="scientific">Orchesella dallaii</name>
    <dbReference type="NCBI Taxonomy" id="48710"/>
    <lineage>
        <taxon>Eukaryota</taxon>
        <taxon>Metazoa</taxon>
        <taxon>Ecdysozoa</taxon>
        <taxon>Arthropoda</taxon>
        <taxon>Hexapoda</taxon>
        <taxon>Collembola</taxon>
        <taxon>Entomobryomorpha</taxon>
        <taxon>Entomobryoidea</taxon>
        <taxon>Orchesellidae</taxon>
        <taxon>Orchesellinae</taxon>
        <taxon>Orchesella</taxon>
    </lineage>
</organism>
<dbReference type="EMBL" id="CAXLJM020000034">
    <property type="protein sequence ID" value="CAL8102884.1"/>
    <property type="molecule type" value="Genomic_DNA"/>
</dbReference>
<evidence type="ECO:0000313" key="2">
    <source>
        <dbReference type="Proteomes" id="UP001642540"/>
    </source>
</evidence>
<comment type="caution">
    <text evidence="1">The sequence shown here is derived from an EMBL/GenBank/DDBJ whole genome shotgun (WGS) entry which is preliminary data.</text>
</comment>
<accession>A0ABP1QH22</accession>
<evidence type="ECO:0000313" key="1">
    <source>
        <dbReference type="EMBL" id="CAL8102884.1"/>
    </source>
</evidence>
<proteinExistence type="predicted"/>
<reference evidence="1 2" key="1">
    <citation type="submission" date="2024-08" db="EMBL/GenBank/DDBJ databases">
        <authorList>
            <person name="Cucini C."/>
            <person name="Frati F."/>
        </authorList>
    </citation>
    <scope>NUCLEOTIDE SEQUENCE [LARGE SCALE GENOMIC DNA]</scope>
</reference>
<gene>
    <name evidence="1" type="ORF">ODALV1_LOCUS11281</name>
</gene>
<keyword evidence="2" id="KW-1185">Reference proteome</keyword>